<protein>
    <submittedName>
        <fullName evidence="2">Uncharacterized protein</fullName>
    </submittedName>
</protein>
<keyword evidence="3" id="KW-1185">Reference proteome</keyword>
<sequence>MVVKSVNNSRKDWLVNRRLQFLANAPREQFSASALYERSKRSNHSNAEALSTKPRPDSCKQCLNVERCSDSDMTD</sequence>
<proteinExistence type="predicted"/>
<dbReference type="Proteomes" id="UP000887013">
    <property type="component" value="Unassembled WGS sequence"/>
</dbReference>
<feature type="region of interest" description="Disordered" evidence="1">
    <location>
        <begin position="35"/>
        <end position="58"/>
    </location>
</feature>
<comment type="caution">
    <text evidence="2">The sequence shown here is derived from an EMBL/GenBank/DDBJ whole genome shotgun (WGS) entry which is preliminary data.</text>
</comment>
<gene>
    <name evidence="2" type="ORF">NPIL_523981</name>
</gene>
<dbReference type="AlphaFoldDB" id="A0A8X6TQ75"/>
<dbReference type="EMBL" id="BMAW01013625">
    <property type="protein sequence ID" value="GFT35007.1"/>
    <property type="molecule type" value="Genomic_DNA"/>
</dbReference>
<name>A0A8X6TQ75_NEPPI</name>
<accession>A0A8X6TQ75</accession>
<evidence type="ECO:0000256" key="1">
    <source>
        <dbReference type="SAM" id="MobiDB-lite"/>
    </source>
</evidence>
<reference evidence="2" key="1">
    <citation type="submission" date="2020-08" db="EMBL/GenBank/DDBJ databases">
        <title>Multicomponent nature underlies the extraordinary mechanical properties of spider dragline silk.</title>
        <authorList>
            <person name="Kono N."/>
            <person name="Nakamura H."/>
            <person name="Mori M."/>
            <person name="Yoshida Y."/>
            <person name="Ohtoshi R."/>
            <person name="Malay A.D."/>
            <person name="Moran D.A.P."/>
            <person name="Tomita M."/>
            <person name="Numata K."/>
            <person name="Arakawa K."/>
        </authorList>
    </citation>
    <scope>NUCLEOTIDE SEQUENCE</scope>
</reference>
<organism evidence="2 3">
    <name type="scientific">Nephila pilipes</name>
    <name type="common">Giant wood spider</name>
    <name type="synonym">Nephila maculata</name>
    <dbReference type="NCBI Taxonomy" id="299642"/>
    <lineage>
        <taxon>Eukaryota</taxon>
        <taxon>Metazoa</taxon>
        <taxon>Ecdysozoa</taxon>
        <taxon>Arthropoda</taxon>
        <taxon>Chelicerata</taxon>
        <taxon>Arachnida</taxon>
        <taxon>Araneae</taxon>
        <taxon>Araneomorphae</taxon>
        <taxon>Entelegynae</taxon>
        <taxon>Araneoidea</taxon>
        <taxon>Nephilidae</taxon>
        <taxon>Nephila</taxon>
    </lineage>
</organism>
<evidence type="ECO:0000313" key="3">
    <source>
        <dbReference type="Proteomes" id="UP000887013"/>
    </source>
</evidence>
<evidence type="ECO:0000313" key="2">
    <source>
        <dbReference type="EMBL" id="GFT35007.1"/>
    </source>
</evidence>